<dbReference type="InterPro" id="IPR050078">
    <property type="entry name" value="Ribosomal_L11_MeTrfase_PrmA"/>
</dbReference>
<feature type="binding site" evidence="6">
    <location>
        <position position="265"/>
    </location>
    <ligand>
        <name>S-adenosyl-L-methionine</name>
        <dbReference type="ChEBI" id="CHEBI:59789"/>
    </ligand>
</feature>
<comment type="similarity">
    <text evidence="1 6">Belongs to the methyltransferase superfamily. PrmA family.</text>
</comment>
<proteinExistence type="inferred from homology"/>
<evidence type="ECO:0000256" key="5">
    <source>
        <dbReference type="ARBA" id="ARBA00022691"/>
    </source>
</evidence>
<dbReference type="GO" id="GO:0005737">
    <property type="term" value="C:cytoplasm"/>
    <property type="evidence" value="ECO:0007669"/>
    <property type="project" value="UniProtKB-SubCell"/>
</dbReference>
<dbReference type="EMBL" id="PEBX01000052">
    <property type="protein sequence ID" value="PTQ56027.1"/>
    <property type="molecule type" value="Genomic_DNA"/>
</dbReference>
<dbReference type="GO" id="GO:0005840">
    <property type="term" value="C:ribosome"/>
    <property type="evidence" value="ECO:0007669"/>
    <property type="project" value="UniProtKB-KW"/>
</dbReference>
<evidence type="ECO:0000313" key="8">
    <source>
        <dbReference type="EMBL" id="PTQ56925.1"/>
    </source>
</evidence>
<dbReference type="GO" id="GO:0032259">
    <property type="term" value="P:methylation"/>
    <property type="evidence" value="ECO:0007669"/>
    <property type="project" value="UniProtKB-KW"/>
</dbReference>
<comment type="subcellular location">
    <subcellularLocation>
        <location evidence="6">Cytoplasm</location>
    </subcellularLocation>
</comment>
<evidence type="ECO:0000256" key="1">
    <source>
        <dbReference type="ARBA" id="ARBA00009741"/>
    </source>
</evidence>
<evidence type="ECO:0000256" key="6">
    <source>
        <dbReference type="HAMAP-Rule" id="MF_00735"/>
    </source>
</evidence>
<name>A0A2R6Y029_9BACL</name>
<dbReference type="GO" id="GO:0008276">
    <property type="term" value="F:protein methyltransferase activity"/>
    <property type="evidence" value="ECO:0007669"/>
    <property type="project" value="UniProtKB-UniRule"/>
</dbReference>
<dbReference type="SUPFAM" id="SSF53335">
    <property type="entry name" value="S-adenosyl-L-methionine-dependent methyltransferases"/>
    <property type="match status" value="1"/>
</dbReference>
<dbReference type="EC" id="2.1.1.-" evidence="6"/>
<evidence type="ECO:0000256" key="3">
    <source>
        <dbReference type="ARBA" id="ARBA00022603"/>
    </source>
</evidence>
<dbReference type="NCBIfam" id="TIGR00406">
    <property type="entry name" value="prmA"/>
    <property type="match status" value="1"/>
</dbReference>
<dbReference type="InterPro" id="IPR004498">
    <property type="entry name" value="Ribosomal_PrmA_MeTrfase"/>
</dbReference>
<evidence type="ECO:0000256" key="4">
    <source>
        <dbReference type="ARBA" id="ARBA00022679"/>
    </source>
</evidence>
<dbReference type="AlphaFoldDB" id="A0A2R6Y029"/>
<keyword evidence="5 6" id="KW-0949">S-adenosyl-L-methionine</keyword>
<reference evidence="9" key="1">
    <citation type="journal article" date="2018" name="Sci. Rep.">
        <title>Lignite coal burning seam in the remote Altai Mountains harbors a hydrogen-driven thermophilic microbial community.</title>
        <authorList>
            <person name="Kadnikov V.V."/>
            <person name="Mardanov A.V."/>
            <person name="Ivasenko D.A."/>
            <person name="Antsiferov D.V."/>
            <person name="Beletsky A.V."/>
            <person name="Karnachuk O.V."/>
            <person name="Ravin N.V."/>
        </authorList>
    </citation>
    <scope>NUCLEOTIDE SEQUENCE [LARGE SCALE GENOMIC DNA]</scope>
</reference>
<dbReference type="InterPro" id="IPR029063">
    <property type="entry name" value="SAM-dependent_MTases_sf"/>
</dbReference>
<dbReference type="Proteomes" id="UP000244338">
    <property type="component" value="Unassembled WGS sequence"/>
</dbReference>
<dbReference type="HAMAP" id="MF_00735">
    <property type="entry name" value="Methyltr_PrmA"/>
    <property type="match status" value="1"/>
</dbReference>
<dbReference type="PIRSF" id="PIRSF000401">
    <property type="entry name" value="RPL11_MTase"/>
    <property type="match status" value="1"/>
</dbReference>
<dbReference type="PANTHER" id="PTHR43648">
    <property type="entry name" value="ELECTRON TRANSFER FLAVOPROTEIN BETA SUBUNIT LYSINE METHYLTRANSFERASE"/>
    <property type="match status" value="1"/>
</dbReference>
<comment type="function">
    <text evidence="6">Methylates ribosomal protein L11.</text>
</comment>
<evidence type="ECO:0000313" key="9">
    <source>
        <dbReference type="Proteomes" id="UP000244338"/>
    </source>
</evidence>
<organism evidence="7 9">
    <name type="scientific">Candidatus Carbonibacillus altaicus</name>
    <dbReference type="NCBI Taxonomy" id="2163959"/>
    <lineage>
        <taxon>Bacteria</taxon>
        <taxon>Bacillati</taxon>
        <taxon>Bacillota</taxon>
        <taxon>Bacilli</taxon>
        <taxon>Bacillales</taxon>
        <taxon>Candidatus Carbonibacillus</taxon>
    </lineage>
</organism>
<dbReference type="CDD" id="cd02440">
    <property type="entry name" value="AdoMet_MTases"/>
    <property type="match status" value="1"/>
</dbReference>
<comment type="caution">
    <text evidence="7">The sequence shown here is derived from an EMBL/GenBank/DDBJ whole genome shotgun (WGS) entry which is preliminary data.</text>
</comment>
<keyword evidence="2 6" id="KW-0963">Cytoplasm</keyword>
<evidence type="ECO:0000313" key="7">
    <source>
        <dbReference type="EMBL" id="PTQ56027.1"/>
    </source>
</evidence>
<protein>
    <recommendedName>
        <fullName evidence="6">Ribosomal protein L11 methyltransferase</fullName>
        <shortName evidence="6">L11 Mtase</shortName>
        <ecNumber evidence="6">2.1.1.-</ecNumber>
    </recommendedName>
</protein>
<evidence type="ECO:0000256" key="2">
    <source>
        <dbReference type="ARBA" id="ARBA00022490"/>
    </source>
</evidence>
<keyword evidence="3 6" id="KW-0489">Methyltransferase</keyword>
<accession>A0A2R6Y029</accession>
<gene>
    <name evidence="6" type="primary">prmA</name>
    <name evidence="7" type="ORF">BSOLF_1015</name>
    <name evidence="8" type="ORF">BSOLF_2486</name>
</gene>
<keyword evidence="7" id="KW-0687">Ribonucleoprotein</keyword>
<sequence length="329" mass="36579">MGRAHSMWQEQILDVCTSGGADEEALLLEIITALFSERGINGWEAERATDRARYWQTPYGEEAYIVHDTFPEEGVRVRWYRALSSKPDDPRALIEELSQRLKAAGLTVKTLNLSTRLIHEEDWAHAWKAYYHPVPIGKCFLVVPAWEHVPPEIEKGRHVVRLEPGMAFGTGTHASTVLSLLALERYLKQEDDVLDVGTGTGILAIAAAKVTKGRVVATDLDPVAIRSAAYNLALNGLAARVHLLEGDLLQALPSEANPFDLIIANILPDVLCQMIPDLHPFMKAHATLIVSGIVTSRLSLIEDTLKAHRFQTIDRLYQEDWVAVVAQKD</sequence>
<feature type="binding site" evidence="6">
    <location>
        <position position="219"/>
    </location>
    <ligand>
        <name>S-adenosyl-L-methionine</name>
        <dbReference type="ChEBI" id="CHEBI:59789"/>
    </ligand>
</feature>
<dbReference type="Gene3D" id="3.40.50.150">
    <property type="entry name" value="Vaccinia Virus protein VP39"/>
    <property type="match status" value="1"/>
</dbReference>
<feature type="binding site" evidence="6">
    <location>
        <position position="176"/>
    </location>
    <ligand>
        <name>S-adenosyl-L-methionine</name>
        <dbReference type="ChEBI" id="CHEBI:59789"/>
    </ligand>
</feature>
<dbReference type="PANTHER" id="PTHR43648:SF1">
    <property type="entry name" value="ELECTRON TRANSFER FLAVOPROTEIN BETA SUBUNIT LYSINE METHYLTRANSFERASE"/>
    <property type="match status" value="1"/>
</dbReference>
<reference evidence="7" key="2">
    <citation type="journal article" date="2018" name="Sci. Rep.">
        <title>Lignite coal burning seam in the remote Altai Mountains harbors a hydrogen-driven thermophilic microbial community.</title>
        <authorList>
            <person name="Kadnikov V.V."/>
            <person name="Mardanov A.V."/>
            <person name="Ivasenko D.A."/>
            <person name="Beletsky A.V."/>
            <person name="Karnachuk O.V."/>
            <person name="Ravin N.V."/>
        </authorList>
    </citation>
    <scope>NUCLEOTIDE SEQUENCE</scope>
    <source>
        <strain evidence="7">AL32</strain>
    </source>
</reference>
<keyword evidence="7" id="KW-0689">Ribosomal protein</keyword>
<feature type="binding site" evidence="6">
    <location>
        <position position="197"/>
    </location>
    <ligand>
        <name>S-adenosyl-L-methionine</name>
        <dbReference type="ChEBI" id="CHEBI:59789"/>
    </ligand>
</feature>
<dbReference type="EMBL" id="PEBX01000016">
    <property type="protein sequence ID" value="PTQ56925.1"/>
    <property type="molecule type" value="Genomic_DNA"/>
</dbReference>
<dbReference type="Pfam" id="PF06325">
    <property type="entry name" value="PrmA"/>
    <property type="match status" value="1"/>
</dbReference>
<comment type="catalytic activity">
    <reaction evidence="6">
        <text>L-lysyl-[protein] + 3 S-adenosyl-L-methionine = N(6),N(6),N(6)-trimethyl-L-lysyl-[protein] + 3 S-adenosyl-L-homocysteine + 3 H(+)</text>
        <dbReference type="Rhea" id="RHEA:54192"/>
        <dbReference type="Rhea" id="RHEA-COMP:9752"/>
        <dbReference type="Rhea" id="RHEA-COMP:13826"/>
        <dbReference type="ChEBI" id="CHEBI:15378"/>
        <dbReference type="ChEBI" id="CHEBI:29969"/>
        <dbReference type="ChEBI" id="CHEBI:57856"/>
        <dbReference type="ChEBI" id="CHEBI:59789"/>
        <dbReference type="ChEBI" id="CHEBI:61961"/>
    </reaction>
</comment>
<keyword evidence="4 6" id="KW-0808">Transferase</keyword>